<name>A0A379MP06_9BACT</name>
<dbReference type="RefSeq" id="WP_147288429.1">
    <property type="nucleotide sequence ID" value="NZ_UGVL01000001.1"/>
</dbReference>
<organism evidence="1 2">
    <name type="scientific">Rikenella microfusus</name>
    <dbReference type="NCBI Taxonomy" id="28139"/>
    <lineage>
        <taxon>Bacteria</taxon>
        <taxon>Pseudomonadati</taxon>
        <taxon>Bacteroidota</taxon>
        <taxon>Bacteroidia</taxon>
        <taxon>Bacteroidales</taxon>
        <taxon>Rikenellaceae</taxon>
        <taxon>Rikenella</taxon>
    </lineage>
</organism>
<dbReference type="OrthoDB" id="1007239at2"/>
<dbReference type="AlphaFoldDB" id="A0A379MP06"/>
<reference evidence="1 2" key="1">
    <citation type="submission" date="2018-06" db="EMBL/GenBank/DDBJ databases">
        <authorList>
            <consortium name="Pathogen Informatics"/>
            <person name="Doyle S."/>
        </authorList>
    </citation>
    <scope>NUCLEOTIDE SEQUENCE [LARGE SCALE GENOMIC DNA]</scope>
    <source>
        <strain evidence="1 2">NCTC11190</strain>
    </source>
</reference>
<gene>
    <name evidence="1" type="ORF">NCTC11190_00555</name>
</gene>
<keyword evidence="2" id="KW-1185">Reference proteome</keyword>
<accession>A0A379MP06</accession>
<dbReference type="STRING" id="880526.GCA_000427365_00891"/>
<protein>
    <recommendedName>
        <fullName evidence="3">DUF4296 domain-containing protein</fullName>
    </recommendedName>
</protein>
<evidence type="ECO:0000313" key="1">
    <source>
        <dbReference type="EMBL" id="SUE33348.1"/>
    </source>
</evidence>
<sequence length="329" mass="36609">MIDDLIRMLAHCLVPGRFSTIPVRRSPGRVAGIRGRLILCAISVSLLLTACHSGPKAIPEGTMRSIMRDMLVSQSVLQVDKSALDGMRIDSVEVQTAILGKYGYTMDDFRFTVREMSMRKSNPLANILSGVAADIKYSRVGAEGRYKEQLRIDSIAQTRTSDTVFTSDTVLRGKLDGYRIAYAGPEPADSSVPAGTYRIAFEYSTGSHARSYTKSVRAKRTERSGKTTESTLWLPTAKDTVGYEEEISVGGNVKLLEMTLSEIVRRDLPADTCYLTDIRLVHVLPVRLARRQLFEQLTGFPEQLYLYYEKRYFDSLQTSGGPVPPFAGR</sequence>
<evidence type="ECO:0000313" key="2">
    <source>
        <dbReference type="Proteomes" id="UP000255233"/>
    </source>
</evidence>
<evidence type="ECO:0008006" key="3">
    <source>
        <dbReference type="Google" id="ProtNLM"/>
    </source>
</evidence>
<dbReference type="EMBL" id="UGVL01000001">
    <property type="protein sequence ID" value="SUE33348.1"/>
    <property type="molecule type" value="Genomic_DNA"/>
</dbReference>
<proteinExistence type="predicted"/>
<dbReference type="Proteomes" id="UP000255233">
    <property type="component" value="Unassembled WGS sequence"/>
</dbReference>